<evidence type="ECO:0000256" key="4">
    <source>
        <dbReference type="ARBA" id="ARBA00022833"/>
    </source>
</evidence>
<organism evidence="8 9">
    <name type="scientific">Jimgerdemannia flammicorona</name>
    <dbReference type="NCBI Taxonomy" id="994334"/>
    <lineage>
        <taxon>Eukaryota</taxon>
        <taxon>Fungi</taxon>
        <taxon>Fungi incertae sedis</taxon>
        <taxon>Mucoromycota</taxon>
        <taxon>Mucoromycotina</taxon>
        <taxon>Endogonomycetes</taxon>
        <taxon>Endogonales</taxon>
        <taxon>Endogonaceae</taxon>
        <taxon>Jimgerdemannia</taxon>
    </lineage>
</organism>
<keyword evidence="3" id="KW-0479">Metal-binding</keyword>
<keyword evidence="5" id="KW-0472">Membrane</keyword>
<reference evidence="8 9" key="1">
    <citation type="journal article" date="2018" name="New Phytol.">
        <title>Phylogenomics of Endogonaceae and evolution of mycorrhizas within Mucoromycota.</title>
        <authorList>
            <person name="Chang Y."/>
            <person name="Desiro A."/>
            <person name="Na H."/>
            <person name="Sandor L."/>
            <person name="Lipzen A."/>
            <person name="Clum A."/>
            <person name="Barry K."/>
            <person name="Grigoriev I.V."/>
            <person name="Martin F.M."/>
            <person name="Stajich J.E."/>
            <person name="Smith M.E."/>
            <person name="Bonito G."/>
            <person name="Spatafora J.W."/>
        </authorList>
    </citation>
    <scope>NUCLEOTIDE SEQUENCE [LARGE SCALE GENOMIC DNA]</scope>
    <source>
        <strain evidence="8 9">AD002</strain>
    </source>
</reference>
<dbReference type="GO" id="GO:0008270">
    <property type="term" value="F:zinc ion binding"/>
    <property type="evidence" value="ECO:0007669"/>
    <property type="project" value="TreeGrafter"/>
</dbReference>
<feature type="compositionally biased region" description="Low complexity" evidence="6">
    <location>
        <begin position="51"/>
        <end position="60"/>
    </location>
</feature>
<comment type="caution">
    <text evidence="8">The sequence shown here is derived from an EMBL/GenBank/DDBJ whole genome shotgun (WGS) entry which is preliminary data.</text>
</comment>
<proteinExistence type="inferred from homology"/>
<evidence type="ECO:0000256" key="5">
    <source>
        <dbReference type="ARBA" id="ARBA00023136"/>
    </source>
</evidence>
<gene>
    <name evidence="8" type="ORF">BC938DRAFT_473220</name>
</gene>
<dbReference type="InterPro" id="IPR006629">
    <property type="entry name" value="LITAF"/>
</dbReference>
<feature type="region of interest" description="Disordered" evidence="6">
    <location>
        <begin position="1"/>
        <end position="64"/>
    </location>
</feature>
<dbReference type="PANTHER" id="PTHR23292">
    <property type="entry name" value="LIPOPOLYSACCHARIDE-INDUCED TUMOR NECROSIS FACTOR-ALPHA FACTOR"/>
    <property type="match status" value="1"/>
</dbReference>
<dbReference type="PANTHER" id="PTHR23292:SF46">
    <property type="entry name" value="LIPOPOLYSACCHARIDE-INDUCED TUMOR NECROSIS FACTOR-ALPHA FACTOR HOMOLOG"/>
    <property type="match status" value="1"/>
</dbReference>
<name>A0A433Q4E5_9FUNG</name>
<dbReference type="InterPro" id="IPR037519">
    <property type="entry name" value="LITAF_fam"/>
</dbReference>
<evidence type="ECO:0000259" key="7">
    <source>
        <dbReference type="PROSITE" id="PS51837"/>
    </source>
</evidence>
<comment type="similarity">
    <text evidence="2">Belongs to the CDIP1/LITAF family.</text>
</comment>
<dbReference type="Pfam" id="PF10601">
    <property type="entry name" value="zf-LITAF-like"/>
    <property type="match status" value="1"/>
</dbReference>
<accession>A0A433Q4E5</accession>
<protein>
    <recommendedName>
        <fullName evidence="7">LITAF domain-containing protein</fullName>
    </recommendedName>
</protein>
<keyword evidence="9" id="KW-1185">Reference proteome</keyword>
<sequence>MSDSKSAPTYNLYPAVPDHVGDTTPLTHDIRDSPVQQSTHGVVDTPPPYDGPSGSGPSMPNTHPYPQTYGTYGKVHVEDRGSPAIVILPAPIPAERLKDQSAVVVCPHCRQCVLTETETHSGMFFSSFDAVCMNPSYRILLPDTSTIPCIPINTGSATWLSALGLFILGATAWGCCLVPFCIPGLKDVVHVCTNCRHAIARYSRLNKRAVVFDY</sequence>
<dbReference type="Proteomes" id="UP000274822">
    <property type="component" value="Unassembled WGS sequence"/>
</dbReference>
<evidence type="ECO:0000256" key="2">
    <source>
        <dbReference type="ARBA" id="ARBA00005975"/>
    </source>
</evidence>
<feature type="domain" description="LITAF" evidence="7">
    <location>
        <begin position="86"/>
        <end position="204"/>
    </location>
</feature>
<keyword evidence="4" id="KW-0862">Zinc</keyword>
<evidence type="ECO:0000256" key="1">
    <source>
        <dbReference type="ARBA" id="ARBA00004170"/>
    </source>
</evidence>
<comment type="subcellular location">
    <subcellularLocation>
        <location evidence="1">Membrane</location>
        <topology evidence="1">Peripheral membrane protein</topology>
    </subcellularLocation>
</comment>
<dbReference type="EMBL" id="RBNJ01015229">
    <property type="protein sequence ID" value="RUS24693.1"/>
    <property type="molecule type" value="Genomic_DNA"/>
</dbReference>
<dbReference type="GO" id="GO:0005634">
    <property type="term" value="C:nucleus"/>
    <property type="evidence" value="ECO:0007669"/>
    <property type="project" value="TreeGrafter"/>
</dbReference>
<evidence type="ECO:0000256" key="6">
    <source>
        <dbReference type="SAM" id="MobiDB-lite"/>
    </source>
</evidence>
<evidence type="ECO:0000313" key="8">
    <source>
        <dbReference type="EMBL" id="RUS24693.1"/>
    </source>
</evidence>
<dbReference type="PROSITE" id="PS51837">
    <property type="entry name" value="LITAF"/>
    <property type="match status" value="1"/>
</dbReference>
<dbReference type="AlphaFoldDB" id="A0A433Q4E5"/>
<evidence type="ECO:0000256" key="3">
    <source>
        <dbReference type="ARBA" id="ARBA00022723"/>
    </source>
</evidence>
<dbReference type="GO" id="GO:0098560">
    <property type="term" value="C:cytoplasmic side of late endosome membrane"/>
    <property type="evidence" value="ECO:0007669"/>
    <property type="project" value="TreeGrafter"/>
</dbReference>
<dbReference type="SMART" id="SM00714">
    <property type="entry name" value="LITAF"/>
    <property type="match status" value="1"/>
</dbReference>
<evidence type="ECO:0000313" key="9">
    <source>
        <dbReference type="Proteomes" id="UP000274822"/>
    </source>
</evidence>